<dbReference type="STRING" id="1401685.P857_37"/>
<dbReference type="AlphaFoldDB" id="W2V022"/>
<name>W2V022_9RICK</name>
<accession>W2V022</accession>
<comment type="caution">
    <text evidence="1">The sequence shown here is derived from an EMBL/GenBank/DDBJ whole genome shotgun (WGS) entry which is preliminary data.</text>
</comment>
<organism evidence="1 2">
    <name type="scientific">Candidatus Xenolissoclinum pacificiensis L6</name>
    <dbReference type="NCBI Taxonomy" id="1401685"/>
    <lineage>
        <taxon>Bacteria</taxon>
        <taxon>Pseudomonadati</taxon>
        <taxon>Pseudomonadota</taxon>
        <taxon>Alphaproteobacteria</taxon>
        <taxon>Rickettsiales</taxon>
        <taxon>Anaplasmataceae</taxon>
        <taxon>Candidatus Xenolissoclinum</taxon>
    </lineage>
</organism>
<dbReference type="Proteomes" id="UP000018951">
    <property type="component" value="Unassembled WGS sequence"/>
</dbReference>
<proteinExistence type="predicted"/>
<evidence type="ECO:0000313" key="1">
    <source>
        <dbReference type="EMBL" id="ETO91589.1"/>
    </source>
</evidence>
<protein>
    <submittedName>
        <fullName evidence="1">Uncharacterized protein</fullName>
    </submittedName>
</protein>
<keyword evidence="2" id="KW-1185">Reference proteome</keyword>
<sequence length="73" mass="8852">MSGVILFDKIKNQDRFLINLYKTSYITLQVWILTGQRYSLDLLRYDKDMDNYHYIDDREYVGTVHYIVLNINL</sequence>
<evidence type="ECO:0000313" key="2">
    <source>
        <dbReference type="Proteomes" id="UP000018951"/>
    </source>
</evidence>
<dbReference type="EMBL" id="AXCJ01000002">
    <property type="protein sequence ID" value="ETO91589.1"/>
    <property type="molecule type" value="Genomic_DNA"/>
</dbReference>
<gene>
    <name evidence="1" type="ORF">P857_37</name>
</gene>
<reference evidence="1 2" key="1">
    <citation type="journal article" date="2013" name="PLoS ONE">
        <title>Bacterial endosymbiosis in a chordate host: long-term co-evolution and conservation of secondary metabolism.</title>
        <authorList>
            <person name="Kwan J.C."/>
            <person name="Schmidt E.W."/>
        </authorList>
    </citation>
    <scope>NUCLEOTIDE SEQUENCE [LARGE SCALE GENOMIC DNA]</scope>
    <source>
        <strain evidence="2">L6</strain>
    </source>
</reference>